<accession>A0AAN1XVZ8</accession>
<gene>
    <name evidence="1" type="ORF">WPS_16970</name>
</gene>
<evidence type="ECO:0000313" key="2">
    <source>
        <dbReference type="Proteomes" id="UP001317532"/>
    </source>
</evidence>
<reference evidence="1 2" key="1">
    <citation type="journal article" date="2022" name="ISME Commun">
        <title>Vulcanimicrobium alpinus gen. nov. sp. nov., the first cultivated representative of the candidate phylum 'Eremiobacterota', is a metabolically versatile aerobic anoxygenic phototroph.</title>
        <authorList>
            <person name="Yabe S."/>
            <person name="Muto K."/>
            <person name="Abe K."/>
            <person name="Yokota A."/>
            <person name="Staudigel H."/>
            <person name="Tebo B.M."/>
        </authorList>
    </citation>
    <scope>NUCLEOTIDE SEQUENCE [LARGE SCALE GENOMIC DNA]</scope>
    <source>
        <strain evidence="1 2">WC8-2</strain>
    </source>
</reference>
<dbReference type="AlphaFoldDB" id="A0AAN1XVZ8"/>
<dbReference type="SUPFAM" id="SSF57938">
    <property type="entry name" value="DnaJ/Hsp40 cysteine-rich domain"/>
    <property type="match status" value="1"/>
</dbReference>
<keyword evidence="2" id="KW-1185">Reference proteome</keyword>
<protein>
    <submittedName>
        <fullName evidence="1">Uncharacterized protein</fullName>
    </submittedName>
</protein>
<sequence>MRDRTFADFVVGALACISMFGFCAMLKESDLDGEHRRRERERWTLPRARRAMRSPEDDCRHCSGSGACADCAPVPCRVCKGSGEQPHDRAVVTRLTALWNGAV</sequence>
<organism evidence="1 2">
    <name type="scientific">Vulcanimicrobium alpinum</name>
    <dbReference type="NCBI Taxonomy" id="3016050"/>
    <lineage>
        <taxon>Bacteria</taxon>
        <taxon>Bacillati</taxon>
        <taxon>Vulcanimicrobiota</taxon>
        <taxon>Vulcanimicrobiia</taxon>
        <taxon>Vulcanimicrobiales</taxon>
        <taxon>Vulcanimicrobiaceae</taxon>
        <taxon>Vulcanimicrobium</taxon>
    </lineage>
</organism>
<name>A0AAN1XVZ8_UNVUL</name>
<dbReference type="EMBL" id="AP025523">
    <property type="protein sequence ID" value="BDE06421.1"/>
    <property type="molecule type" value="Genomic_DNA"/>
</dbReference>
<evidence type="ECO:0000313" key="1">
    <source>
        <dbReference type="EMBL" id="BDE06421.1"/>
    </source>
</evidence>
<proteinExistence type="predicted"/>
<dbReference type="InterPro" id="IPR036410">
    <property type="entry name" value="HSP_DnaJ_Cys-rich_dom_sf"/>
</dbReference>
<dbReference type="Proteomes" id="UP001317532">
    <property type="component" value="Chromosome"/>
</dbReference>
<dbReference type="KEGG" id="vab:WPS_16970"/>
<dbReference type="RefSeq" id="WP_317997378.1">
    <property type="nucleotide sequence ID" value="NZ_AP025523.1"/>
</dbReference>